<dbReference type="Proteomes" id="UP001549313">
    <property type="component" value="Unassembled WGS sequence"/>
</dbReference>
<keyword evidence="2" id="KW-0436">Ligase</keyword>
<sequence>MTAGQTFRLAGAEVILRPSGVLWLSAARTLVVADLHFEKGSAYAARGQLLPPYDTGETLNRLTREIDALSAETVVMLGDTLHDMGAVERIAPSERDRINALASRLRLIWICGNHDPDGAGDLGGETAATHETEGLILRHDPSPEPMTGEVAGHLHPCARLHGRAGVVRRRCFVSDGRRMILPAFGAYTGGLNLRDSAFDGLFAAPPVAFLLGQKITPVAYARLSPDR</sequence>
<dbReference type="NCBIfam" id="TIGR04123">
    <property type="entry name" value="P_estr_lig_assc"/>
    <property type="match status" value="1"/>
</dbReference>
<dbReference type="PANTHER" id="PTHR39323">
    <property type="entry name" value="BLR1149 PROTEIN"/>
    <property type="match status" value="1"/>
</dbReference>
<organism evidence="2 3">
    <name type="scientific">Brevundimonas faecalis</name>
    <dbReference type="NCBI Taxonomy" id="947378"/>
    <lineage>
        <taxon>Bacteria</taxon>
        <taxon>Pseudomonadati</taxon>
        <taxon>Pseudomonadota</taxon>
        <taxon>Alphaproteobacteria</taxon>
        <taxon>Caulobacterales</taxon>
        <taxon>Caulobacteraceae</taxon>
        <taxon>Brevundimonas</taxon>
    </lineage>
</organism>
<dbReference type="EMBL" id="JBEPTF010000003">
    <property type="protein sequence ID" value="MET4684312.1"/>
    <property type="molecule type" value="Genomic_DNA"/>
</dbReference>
<proteinExistence type="predicted"/>
<dbReference type="RefSeq" id="WP_354089281.1">
    <property type="nucleotide sequence ID" value="NZ_JBEPTF010000003.1"/>
</dbReference>
<accession>A0ABV2REG4</accession>
<gene>
    <name evidence="2" type="ORF">ABIE19_002249</name>
</gene>
<dbReference type="Pfam" id="PF00149">
    <property type="entry name" value="Metallophos"/>
    <property type="match status" value="1"/>
</dbReference>
<reference evidence="2 3" key="1">
    <citation type="submission" date="2024-06" db="EMBL/GenBank/DDBJ databases">
        <title>Sorghum-associated microbial communities from plants grown in Nebraska, USA.</title>
        <authorList>
            <person name="Schachtman D."/>
        </authorList>
    </citation>
    <scope>NUCLEOTIDE SEQUENCE [LARGE SCALE GENOMIC DNA]</scope>
    <source>
        <strain evidence="2 3">2814</strain>
    </source>
</reference>
<dbReference type="InterPro" id="IPR004843">
    <property type="entry name" value="Calcineurin-like_PHP"/>
</dbReference>
<dbReference type="InterPro" id="IPR026336">
    <property type="entry name" value="PdeM-like"/>
</dbReference>
<evidence type="ECO:0000313" key="3">
    <source>
        <dbReference type="Proteomes" id="UP001549313"/>
    </source>
</evidence>
<feature type="domain" description="Calcineurin-like phosphoesterase" evidence="1">
    <location>
        <begin position="28"/>
        <end position="121"/>
    </location>
</feature>
<dbReference type="SUPFAM" id="SSF56300">
    <property type="entry name" value="Metallo-dependent phosphatases"/>
    <property type="match status" value="1"/>
</dbReference>
<dbReference type="Gene3D" id="3.60.21.10">
    <property type="match status" value="1"/>
</dbReference>
<dbReference type="InterPro" id="IPR029052">
    <property type="entry name" value="Metallo-depent_PP-like"/>
</dbReference>
<dbReference type="GO" id="GO:0016874">
    <property type="term" value="F:ligase activity"/>
    <property type="evidence" value="ECO:0007669"/>
    <property type="project" value="UniProtKB-KW"/>
</dbReference>
<keyword evidence="3" id="KW-1185">Reference proteome</keyword>
<protein>
    <submittedName>
        <fullName evidence="2">DNA ligase-associated metallophosphoesterase</fullName>
    </submittedName>
</protein>
<comment type="caution">
    <text evidence="2">The sequence shown here is derived from an EMBL/GenBank/DDBJ whole genome shotgun (WGS) entry which is preliminary data.</text>
</comment>
<name>A0ABV2REG4_9CAUL</name>
<dbReference type="PANTHER" id="PTHR39323:SF1">
    <property type="entry name" value="BLR1149 PROTEIN"/>
    <property type="match status" value="1"/>
</dbReference>
<evidence type="ECO:0000259" key="1">
    <source>
        <dbReference type="Pfam" id="PF00149"/>
    </source>
</evidence>
<dbReference type="InterPro" id="IPR024173">
    <property type="entry name" value="Pesterase_MJ0037-like"/>
</dbReference>
<evidence type="ECO:0000313" key="2">
    <source>
        <dbReference type="EMBL" id="MET4684312.1"/>
    </source>
</evidence>
<dbReference type="PIRSF" id="PIRSF000887">
    <property type="entry name" value="Pesterase_MJ0037"/>
    <property type="match status" value="1"/>
</dbReference>